<dbReference type="EMBL" id="BARU01036665">
    <property type="protein sequence ID" value="GAH79591.1"/>
    <property type="molecule type" value="Genomic_DNA"/>
</dbReference>
<name>X1IB14_9ZZZZ</name>
<gene>
    <name evidence="1" type="ORF">S03H2_57214</name>
</gene>
<proteinExistence type="predicted"/>
<reference evidence="1" key="1">
    <citation type="journal article" date="2014" name="Front. Microbiol.">
        <title>High frequency of phylogenetically diverse reductive dehalogenase-homologous genes in deep subseafloor sedimentary metagenomes.</title>
        <authorList>
            <person name="Kawai M."/>
            <person name="Futagami T."/>
            <person name="Toyoda A."/>
            <person name="Takaki Y."/>
            <person name="Nishi S."/>
            <person name="Hori S."/>
            <person name="Arai W."/>
            <person name="Tsubouchi T."/>
            <person name="Morono Y."/>
            <person name="Uchiyama I."/>
            <person name="Ito T."/>
            <person name="Fujiyama A."/>
            <person name="Inagaki F."/>
            <person name="Takami H."/>
        </authorList>
    </citation>
    <scope>NUCLEOTIDE SEQUENCE</scope>
    <source>
        <strain evidence="1">Expedition CK06-06</strain>
    </source>
</reference>
<comment type="caution">
    <text evidence="1">The sequence shown here is derived from an EMBL/GenBank/DDBJ whole genome shotgun (WGS) entry which is preliminary data.</text>
</comment>
<feature type="non-terminal residue" evidence="1">
    <location>
        <position position="1"/>
    </location>
</feature>
<sequence length="144" mass="17173">REGRSKRLHGYNWYIHYALTFPERDEFHPFWKPPHSPGDLPNFVATYQGKWTYYNDPTVWPFDCCSGYYWESIPWNGKPAYRTDDMNWHIWWTGTVWSISPSPGFEPPDKTFYSPGPDITAWYKSPTTSKRVHVYNGRRPGYKP</sequence>
<protein>
    <submittedName>
        <fullName evidence="1">Uncharacterized protein</fullName>
    </submittedName>
</protein>
<dbReference type="AlphaFoldDB" id="X1IB14"/>
<organism evidence="1">
    <name type="scientific">marine sediment metagenome</name>
    <dbReference type="NCBI Taxonomy" id="412755"/>
    <lineage>
        <taxon>unclassified sequences</taxon>
        <taxon>metagenomes</taxon>
        <taxon>ecological metagenomes</taxon>
    </lineage>
</organism>
<evidence type="ECO:0000313" key="1">
    <source>
        <dbReference type="EMBL" id="GAH79591.1"/>
    </source>
</evidence>
<accession>X1IB14</accession>